<comment type="caution">
    <text evidence="2">The sequence shown here is derived from an EMBL/GenBank/DDBJ whole genome shotgun (WGS) entry which is preliminary data.</text>
</comment>
<sequence length="271" mass="29778">MNLELRHDREASWLGRELAWNANGLRLETRSASIGSRAVLDVDTSWNRVANGLGFVGFGLGFQSKSARTVSVREGASVVRSTSDLKPPFLDVDGAFGRRRRSLCSRYYSPTSRLFFVLGFNGFVFGSSIYDGSSLRPFCSVREGTMFASPAGSELTGSASYWDTHSLSAASAITLFHRDSTTPATCYGLQSVNIWVSTTDLYPYEHEPHQSELSLPSPSPTPLTHRRASPTVVMFSRRRGKTAITTTLWALHLCLSQVSIVKPNTPLTTKT</sequence>
<reference evidence="2" key="1">
    <citation type="submission" date="2019-12" db="EMBL/GenBank/DDBJ databases">
        <title>Genome sequencing and annotation of Brassica cretica.</title>
        <authorList>
            <person name="Studholme D.J."/>
            <person name="Sarris P."/>
        </authorList>
    </citation>
    <scope>NUCLEOTIDE SEQUENCE</scope>
    <source>
        <strain evidence="2">PFS-109/04</strain>
        <tissue evidence="2">Leaf</tissue>
    </source>
</reference>
<evidence type="ECO:0000313" key="3">
    <source>
        <dbReference type="Proteomes" id="UP000712600"/>
    </source>
</evidence>
<dbReference type="EMBL" id="QGKX02000004">
    <property type="protein sequence ID" value="KAF3598610.1"/>
    <property type="molecule type" value="Genomic_DNA"/>
</dbReference>
<feature type="region of interest" description="Disordered" evidence="1">
    <location>
        <begin position="207"/>
        <end position="227"/>
    </location>
</feature>
<name>A0A8S9SEV1_BRACR</name>
<proteinExistence type="predicted"/>
<accession>A0A8S9SEV1</accession>
<evidence type="ECO:0000313" key="2">
    <source>
        <dbReference type="EMBL" id="KAF3598610.1"/>
    </source>
</evidence>
<dbReference type="AlphaFoldDB" id="A0A8S9SEV1"/>
<evidence type="ECO:0000256" key="1">
    <source>
        <dbReference type="SAM" id="MobiDB-lite"/>
    </source>
</evidence>
<protein>
    <submittedName>
        <fullName evidence="2">Uncharacterized protein</fullName>
    </submittedName>
</protein>
<organism evidence="2 3">
    <name type="scientific">Brassica cretica</name>
    <name type="common">Mustard</name>
    <dbReference type="NCBI Taxonomy" id="69181"/>
    <lineage>
        <taxon>Eukaryota</taxon>
        <taxon>Viridiplantae</taxon>
        <taxon>Streptophyta</taxon>
        <taxon>Embryophyta</taxon>
        <taxon>Tracheophyta</taxon>
        <taxon>Spermatophyta</taxon>
        <taxon>Magnoliopsida</taxon>
        <taxon>eudicotyledons</taxon>
        <taxon>Gunneridae</taxon>
        <taxon>Pentapetalae</taxon>
        <taxon>rosids</taxon>
        <taxon>malvids</taxon>
        <taxon>Brassicales</taxon>
        <taxon>Brassicaceae</taxon>
        <taxon>Brassiceae</taxon>
        <taxon>Brassica</taxon>
    </lineage>
</organism>
<dbReference type="Proteomes" id="UP000712600">
    <property type="component" value="Unassembled WGS sequence"/>
</dbReference>
<gene>
    <name evidence="2" type="ORF">F2Q69_00033379</name>
</gene>